<evidence type="ECO:0000256" key="5">
    <source>
        <dbReference type="ARBA" id="ARBA00047925"/>
    </source>
</evidence>
<dbReference type="GO" id="GO:0046872">
    <property type="term" value="F:metal ion binding"/>
    <property type="evidence" value="ECO:0007669"/>
    <property type="project" value="UniProtKB-UniRule"/>
</dbReference>
<dbReference type="InterPro" id="IPR017438">
    <property type="entry name" value="ATP-NAD_kinase_N"/>
</dbReference>
<dbReference type="GO" id="GO:0005737">
    <property type="term" value="C:cytoplasm"/>
    <property type="evidence" value="ECO:0007669"/>
    <property type="project" value="UniProtKB-SubCell"/>
</dbReference>
<comment type="cofactor">
    <cofactor evidence="6">
        <name>a divalent metal cation</name>
        <dbReference type="ChEBI" id="CHEBI:60240"/>
    </cofactor>
</comment>
<dbReference type="HAMAP" id="MF_00361">
    <property type="entry name" value="NAD_kinase"/>
    <property type="match status" value="1"/>
</dbReference>
<sequence>MKIAIYGRKLADGNKESVSMLFQCLKNKSADIYVFSNFQNEVVGLTNDEAIIPFSSYAELDQSFDAFISIGGDGTILESVTLVRDLNIPILGINTGRLGFLSNTKPGEIEYAIECISNKDYQLDHRTLLEVNTESNLFGDTNFALNELSILKRDSSSMITIHTYIDDCHLNSYWADGLIISTATGSTAYSLSCGGPIIMPGTGNFTLTPIAPHNLNVRPIVIADSSVLRFTVESRAKQSLLALDFRSKVITAKESIVVQKAKFTISLIQLPNQSFISSLRNKLNWGLDQRNK</sequence>
<dbReference type="SUPFAM" id="SSF111331">
    <property type="entry name" value="NAD kinase/diacylglycerol kinase-like"/>
    <property type="match status" value="1"/>
</dbReference>
<dbReference type="PANTHER" id="PTHR20275">
    <property type="entry name" value="NAD KINASE"/>
    <property type="match status" value="1"/>
</dbReference>
<dbReference type="EC" id="2.7.1.23" evidence="6"/>
<dbReference type="Gene3D" id="2.60.200.30">
    <property type="entry name" value="Probable inorganic polyphosphate/atp-NAD kinase, domain 2"/>
    <property type="match status" value="1"/>
</dbReference>
<dbReference type="Gene3D" id="3.40.50.10330">
    <property type="entry name" value="Probable inorganic polyphosphate/atp-NAD kinase, domain 1"/>
    <property type="match status" value="1"/>
</dbReference>
<keyword evidence="1 6" id="KW-0808">Transferase</keyword>
<proteinExistence type="inferred from homology"/>
<dbReference type="InterPro" id="IPR017437">
    <property type="entry name" value="ATP-NAD_kinase_PpnK-typ_C"/>
</dbReference>
<dbReference type="AlphaFoldDB" id="A0A6N9NH22"/>
<reference evidence="7 8" key="1">
    <citation type="submission" date="2019-12" db="EMBL/GenBank/DDBJ databases">
        <authorList>
            <person name="Zhao J."/>
        </authorList>
    </citation>
    <scope>NUCLEOTIDE SEQUENCE [LARGE SCALE GENOMIC DNA]</scope>
    <source>
        <strain evidence="7 8">S-15</strain>
    </source>
</reference>
<dbReference type="InterPro" id="IPR002504">
    <property type="entry name" value="NADK"/>
</dbReference>
<dbReference type="GO" id="GO:0051287">
    <property type="term" value="F:NAD binding"/>
    <property type="evidence" value="ECO:0007669"/>
    <property type="project" value="UniProtKB-ARBA"/>
</dbReference>
<comment type="subcellular location">
    <subcellularLocation>
        <location evidence="6">Cytoplasm</location>
    </subcellularLocation>
</comment>
<protein>
    <recommendedName>
        <fullName evidence="6">NAD kinase</fullName>
        <ecNumber evidence="6">2.7.1.23</ecNumber>
    </recommendedName>
    <alternativeName>
        <fullName evidence="6">ATP-dependent NAD kinase</fullName>
    </alternativeName>
</protein>
<evidence type="ECO:0000313" key="8">
    <source>
        <dbReference type="Proteomes" id="UP000470771"/>
    </source>
</evidence>
<feature type="binding site" evidence="6">
    <location>
        <begin position="187"/>
        <end position="192"/>
    </location>
    <ligand>
        <name>NAD(+)</name>
        <dbReference type="ChEBI" id="CHEBI:57540"/>
    </ligand>
</feature>
<dbReference type="Pfam" id="PF01513">
    <property type="entry name" value="NAD_kinase"/>
    <property type="match status" value="1"/>
</dbReference>
<organism evidence="7 8">
    <name type="scientific">Acidiluteibacter ferrifornacis</name>
    <dbReference type="NCBI Taxonomy" id="2692424"/>
    <lineage>
        <taxon>Bacteria</taxon>
        <taxon>Pseudomonadati</taxon>
        <taxon>Bacteroidota</taxon>
        <taxon>Flavobacteriia</taxon>
        <taxon>Flavobacteriales</taxon>
        <taxon>Cryomorphaceae</taxon>
        <taxon>Acidiluteibacter</taxon>
    </lineage>
</organism>
<keyword evidence="2 6" id="KW-0418">Kinase</keyword>
<feature type="binding site" evidence="6">
    <location>
        <begin position="146"/>
        <end position="147"/>
    </location>
    <ligand>
        <name>NAD(+)</name>
        <dbReference type="ChEBI" id="CHEBI:57540"/>
    </ligand>
</feature>
<dbReference type="PANTHER" id="PTHR20275:SF0">
    <property type="entry name" value="NAD KINASE"/>
    <property type="match status" value="1"/>
</dbReference>
<dbReference type="NCBIfam" id="NF002521">
    <property type="entry name" value="PRK01911.1"/>
    <property type="match status" value="1"/>
</dbReference>
<comment type="function">
    <text evidence="6">Involved in the regulation of the intracellular balance of NAD and NADP, and is a key enzyme in the biosynthesis of NADP. Catalyzes specifically the phosphorylation on 2'-hydroxyl of the adenosine moiety of NAD to yield NADP.</text>
</comment>
<evidence type="ECO:0000256" key="4">
    <source>
        <dbReference type="ARBA" id="ARBA00023027"/>
    </source>
</evidence>
<comment type="caution">
    <text evidence="7">The sequence shown here is derived from an EMBL/GenBank/DDBJ whole genome shotgun (WGS) entry which is preliminary data.</text>
</comment>
<name>A0A6N9NH22_9FLAO</name>
<dbReference type="GO" id="GO:0006741">
    <property type="term" value="P:NADP+ biosynthetic process"/>
    <property type="evidence" value="ECO:0007669"/>
    <property type="project" value="UniProtKB-UniRule"/>
</dbReference>
<keyword evidence="8" id="KW-1185">Reference proteome</keyword>
<evidence type="ECO:0000313" key="7">
    <source>
        <dbReference type="EMBL" id="NBG65142.1"/>
    </source>
</evidence>
<feature type="binding site" evidence="6">
    <location>
        <position position="176"/>
    </location>
    <ligand>
        <name>NAD(+)</name>
        <dbReference type="ChEBI" id="CHEBI:57540"/>
    </ligand>
</feature>
<dbReference type="Proteomes" id="UP000470771">
    <property type="component" value="Unassembled WGS sequence"/>
</dbReference>
<accession>A0A6N9NH22</accession>
<evidence type="ECO:0000256" key="1">
    <source>
        <dbReference type="ARBA" id="ARBA00022679"/>
    </source>
</evidence>
<dbReference type="RefSeq" id="WP_160632000.1">
    <property type="nucleotide sequence ID" value="NZ_WWNE01000004.1"/>
</dbReference>
<evidence type="ECO:0000256" key="6">
    <source>
        <dbReference type="HAMAP-Rule" id="MF_00361"/>
    </source>
</evidence>
<dbReference type="GO" id="GO:0019674">
    <property type="term" value="P:NAD+ metabolic process"/>
    <property type="evidence" value="ECO:0007669"/>
    <property type="project" value="InterPro"/>
</dbReference>
<comment type="caution">
    <text evidence="6">Lacks conserved residue(s) required for the propagation of feature annotation.</text>
</comment>
<gene>
    <name evidence="6" type="primary">nadK</name>
    <name evidence="7" type="ORF">GQN54_03380</name>
</gene>
<evidence type="ECO:0000256" key="3">
    <source>
        <dbReference type="ARBA" id="ARBA00022857"/>
    </source>
</evidence>
<dbReference type="GO" id="GO:0003951">
    <property type="term" value="F:NAD+ kinase activity"/>
    <property type="evidence" value="ECO:0007669"/>
    <property type="project" value="UniProtKB-UniRule"/>
</dbReference>
<dbReference type="EMBL" id="WWNE01000004">
    <property type="protein sequence ID" value="NBG65142.1"/>
    <property type="molecule type" value="Genomic_DNA"/>
</dbReference>
<comment type="similarity">
    <text evidence="6">Belongs to the NAD kinase family.</text>
</comment>
<keyword evidence="6" id="KW-0963">Cytoplasm</keyword>
<keyword evidence="4 6" id="KW-0520">NAD</keyword>
<dbReference type="GO" id="GO:0005524">
    <property type="term" value="F:ATP binding"/>
    <property type="evidence" value="ECO:0007669"/>
    <property type="project" value="UniProtKB-KW"/>
</dbReference>
<keyword evidence="3 6" id="KW-0521">NADP</keyword>
<keyword evidence="6" id="KW-0547">Nucleotide-binding</keyword>
<feature type="active site" description="Proton acceptor" evidence="6">
    <location>
        <position position="73"/>
    </location>
</feature>
<dbReference type="Pfam" id="PF20143">
    <property type="entry name" value="NAD_kinase_C"/>
    <property type="match status" value="1"/>
</dbReference>
<dbReference type="InterPro" id="IPR016064">
    <property type="entry name" value="NAD/diacylglycerol_kinase_sf"/>
</dbReference>
<feature type="binding site" evidence="6">
    <location>
        <position position="211"/>
    </location>
    <ligand>
        <name>NAD(+)</name>
        <dbReference type="ChEBI" id="CHEBI:57540"/>
    </ligand>
</feature>
<comment type="catalytic activity">
    <reaction evidence="5 6">
        <text>NAD(+) + ATP = ADP + NADP(+) + H(+)</text>
        <dbReference type="Rhea" id="RHEA:18629"/>
        <dbReference type="ChEBI" id="CHEBI:15378"/>
        <dbReference type="ChEBI" id="CHEBI:30616"/>
        <dbReference type="ChEBI" id="CHEBI:57540"/>
        <dbReference type="ChEBI" id="CHEBI:58349"/>
        <dbReference type="ChEBI" id="CHEBI:456216"/>
        <dbReference type="EC" id="2.7.1.23"/>
    </reaction>
</comment>
<feature type="binding site" evidence="6">
    <location>
        <begin position="73"/>
        <end position="74"/>
    </location>
    <ligand>
        <name>NAD(+)</name>
        <dbReference type="ChEBI" id="CHEBI:57540"/>
    </ligand>
</feature>
<evidence type="ECO:0000256" key="2">
    <source>
        <dbReference type="ARBA" id="ARBA00022777"/>
    </source>
</evidence>
<keyword evidence="6" id="KW-0067">ATP-binding</keyword>